<dbReference type="RefSeq" id="WP_083071567.1">
    <property type="nucleotide sequence ID" value="NZ_JACKTG010000009.1"/>
</dbReference>
<evidence type="ECO:0000256" key="6">
    <source>
        <dbReference type="ARBA" id="ARBA00052546"/>
    </source>
</evidence>
<dbReference type="InterPro" id="IPR006091">
    <property type="entry name" value="Acyl-CoA_Oxase/DH_mid-dom"/>
</dbReference>
<dbReference type="Gene3D" id="1.10.540.10">
    <property type="entry name" value="Acyl-CoA dehydrogenase/oxidase, N-terminal domain"/>
    <property type="match status" value="1"/>
</dbReference>
<dbReference type="Pfam" id="PF00441">
    <property type="entry name" value="Acyl-CoA_dh_1"/>
    <property type="match status" value="1"/>
</dbReference>
<dbReference type="InterPro" id="IPR009100">
    <property type="entry name" value="AcylCoA_DH/oxidase_NM_dom_sf"/>
</dbReference>
<comment type="similarity">
    <text evidence="2 7">Belongs to the acyl-CoA dehydrogenase family.</text>
</comment>
<evidence type="ECO:0000313" key="10">
    <source>
        <dbReference type="EMBL" id="MCV6988063.1"/>
    </source>
</evidence>
<reference evidence="10" key="3">
    <citation type="journal article" date="2022" name="BMC Genomics">
        <title>Comparative genome analysis of mycobacteria focusing on tRNA and non-coding RNA.</title>
        <authorList>
            <person name="Behra P.R.K."/>
            <person name="Pettersson B.M.F."/>
            <person name="Ramesh M."/>
            <person name="Das S."/>
            <person name="Dasgupta S."/>
            <person name="Kirsebom L.A."/>
        </authorList>
    </citation>
    <scope>NUCLEOTIDE SEQUENCE</scope>
    <source>
        <strain evidence="10">DSM 45439</strain>
    </source>
</reference>
<dbReference type="FunFam" id="2.40.110.10:FF:000002">
    <property type="entry name" value="Acyl-CoA dehydrogenase fadE12"/>
    <property type="match status" value="1"/>
</dbReference>
<comment type="caution">
    <text evidence="10">The sequence shown here is derived from an EMBL/GenBank/DDBJ whole genome shotgun (WGS) entry which is preliminary data.</text>
</comment>
<dbReference type="Gene3D" id="1.20.140.10">
    <property type="entry name" value="Butyryl-CoA Dehydrogenase, subunit A, domain 3"/>
    <property type="match status" value="1"/>
</dbReference>
<reference evidence="10" key="2">
    <citation type="submission" date="2020-07" db="EMBL/GenBank/DDBJ databases">
        <authorList>
            <person name="Pettersson B.M.F."/>
            <person name="Behra P.R.K."/>
            <person name="Ramesh M."/>
            <person name="Das S."/>
            <person name="Dasgupta S."/>
            <person name="Kirsebom L.A."/>
        </authorList>
    </citation>
    <scope>NUCLEOTIDE SEQUENCE</scope>
    <source>
        <strain evidence="10">DSM 45439</strain>
    </source>
</reference>
<evidence type="ECO:0000256" key="3">
    <source>
        <dbReference type="ARBA" id="ARBA00022630"/>
    </source>
</evidence>
<evidence type="ECO:0000256" key="7">
    <source>
        <dbReference type="RuleBase" id="RU362125"/>
    </source>
</evidence>
<dbReference type="SUPFAM" id="SSF56645">
    <property type="entry name" value="Acyl-CoA dehydrogenase NM domain-like"/>
    <property type="match status" value="1"/>
</dbReference>
<dbReference type="EMBL" id="JACKTG010000009">
    <property type="protein sequence ID" value="MCV6988063.1"/>
    <property type="molecule type" value="Genomic_DNA"/>
</dbReference>
<evidence type="ECO:0000259" key="8">
    <source>
        <dbReference type="Pfam" id="PF00441"/>
    </source>
</evidence>
<gene>
    <name evidence="11" type="ORF">BST19_20870</name>
    <name evidence="10" type="ORF">H7I91_01875</name>
</gene>
<evidence type="ECO:0000256" key="4">
    <source>
        <dbReference type="ARBA" id="ARBA00022827"/>
    </source>
</evidence>
<dbReference type="EMBL" id="MVHL01000041">
    <property type="protein sequence ID" value="ORA44769.1"/>
    <property type="molecule type" value="Genomic_DNA"/>
</dbReference>
<evidence type="ECO:0000313" key="11">
    <source>
        <dbReference type="EMBL" id="ORA44769.1"/>
    </source>
</evidence>
<evidence type="ECO:0000256" key="1">
    <source>
        <dbReference type="ARBA" id="ARBA00001974"/>
    </source>
</evidence>
<feature type="domain" description="Acyl-CoA oxidase/dehydrogenase middle" evidence="9">
    <location>
        <begin position="143"/>
        <end position="241"/>
    </location>
</feature>
<keyword evidence="12" id="KW-1185">Reference proteome</keyword>
<dbReference type="InterPro" id="IPR036250">
    <property type="entry name" value="AcylCo_DH-like_C"/>
</dbReference>
<evidence type="ECO:0000313" key="12">
    <source>
        <dbReference type="Proteomes" id="UP000192293"/>
    </source>
</evidence>
<sequence>MSSDADAGGLGPVLDGLEDFLVSEVDQLHEENAWLDDQREVYDRQGRYTPAVLELVRHVRGRSAAAGYYTMALPSIIGGSDLGFLGAFLAWERLFLHCGPKRWLGHYALAHWSKGPNPLLRHLPQAVRDAVLPGLISGNQSMCFAMSEPEAGSDAWMLRTRAQRVEGGWRINGAKQWISNGTNADWAIVVAVTDPAAVAARRGGVGSFLVDATTPGFVRAGVNPMFGTIGSDEATLHFDDVFLPEGHVIGDPAKGLTVAMEGVSFGRVYNCAKAIGIGTWAMRTSLDYAPLRHSFGRPLSEHQAIGFGLADSAIELHGARLVALDVAQRLDAGRPARKELAMAKVAATTAGLAAVDRAVQSHGAAGFTNETGLPKAWQMLRTLRVADGTDEILRKQVLDRLLKGDVAL</sequence>
<dbReference type="GO" id="GO:0005737">
    <property type="term" value="C:cytoplasm"/>
    <property type="evidence" value="ECO:0007669"/>
    <property type="project" value="TreeGrafter"/>
</dbReference>
<dbReference type="GO" id="GO:0003995">
    <property type="term" value="F:acyl-CoA dehydrogenase activity"/>
    <property type="evidence" value="ECO:0007669"/>
    <property type="project" value="TreeGrafter"/>
</dbReference>
<feature type="domain" description="Acyl-CoA dehydrogenase/oxidase C-terminal" evidence="8">
    <location>
        <begin position="254"/>
        <end position="402"/>
    </location>
</feature>
<keyword evidence="4 7" id="KW-0274">FAD</keyword>
<comment type="catalytic activity">
    <reaction evidence="6">
        <text>a 2,3-saturated acyl-CoA + A = a 2,3-dehydroacyl-CoA + AH2</text>
        <dbReference type="Rhea" id="RHEA:48608"/>
        <dbReference type="ChEBI" id="CHEBI:13193"/>
        <dbReference type="ChEBI" id="CHEBI:17499"/>
        <dbReference type="ChEBI" id="CHEBI:60015"/>
        <dbReference type="ChEBI" id="CHEBI:65111"/>
    </reaction>
</comment>
<dbReference type="CDD" id="cd00567">
    <property type="entry name" value="ACAD"/>
    <property type="match status" value="1"/>
</dbReference>
<evidence type="ECO:0000256" key="5">
    <source>
        <dbReference type="ARBA" id="ARBA00023002"/>
    </source>
</evidence>
<dbReference type="AlphaFoldDB" id="A0AAW5S0K5"/>
<dbReference type="Gene3D" id="2.40.110.10">
    <property type="entry name" value="Butyryl-CoA Dehydrogenase, subunit A, domain 2"/>
    <property type="match status" value="1"/>
</dbReference>
<dbReference type="InterPro" id="IPR009075">
    <property type="entry name" value="AcylCo_DH/oxidase_C"/>
</dbReference>
<dbReference type="GO" id="GO:0050660">
    <property type="term" value="F:flavin adenine dinucleotide binding"/>
    <property type="evidence" value="ECO:0007669"/>
    <property type="project" value="InterPro"/>
</dbReference>
<dbReference type="PANTHER" id="PTHR48083:SF2">
    <property type="entry name" value="MEDIUM-CHAIN SPECIFIC ACYL-COA DEHYDROGENASE, MITOCHONDRIAL"/>
    <property type="match status" value="1"/>
</dbReference>
<evidence type="ECO:0000313" key="13">
    <source>
        <dbReference type="Proteomes" id="UP001207588"/>
    </source>
</evidence>
<dbReference type="SUPFAM" id="SSF47203">
    <property type="entry name" value="Acyl-CoA dehydrogenase C-terminal domain-like"/>
    <property type="match status" value="1"/>
</dbReference>
<dbReference type="InterPro" id="IPR050741">
    <property type="entry name" value="Acyl-CoA_dehydrogenase"/>
</dbReference>
<name>A0AAW5S0K5_MYCBC</name>
<organism evidence="10 13">
    <name type="scientific">Mycobacterium bouchedurhonense</name>
    <dbReference type="NCBI Taxonomy" id="701041"/>
    <lineage>
        <taxon>Bacteria</taxon>
        <taxon>Bacillati</taxon>
        <taxon>Actinomycetota</taxon>
        <taxon>Actinomycetes</taxon>
        <taxon>Mycobacteriales</taxon>
        <taxon>Mycobacteriaceae</taxon>
        <taxon>Mycobacterium</taxon>
        <taxon>Mycobacterium avium complex (MAC)</taxon>
    </lineage>
</organism>
<reference evidence="11 12" key="1">
    <citation type="submission" date="2017-02" db="EMBL/GenBank/DDBJ databases">
        <title>The new phylogeny of genus Mycobacterium.</title>
        <authorList>
            <person name="Tortoli E."/>
            <person name="Trovato A."/>
            <person name="Cirillo D.M."/>
        </authorList>
    </citation>
    <scope>NUCLEOTIDE SEQUENCE [LARGE SCALE GENOMIC DNA]</scope>
    <source>
        <strain evidence="11 12">DSM 45439</strain>
    </source>
</reference>
<dbReference type="GO" id="GO:0033539">
    <property type="term" value="P:fatty acid beta-oxidation using acyl-CoA dehydrogenase"/>
    <property type="evidence" value="ECO:0007669"/>
    <property type="project" value="TreeGrafter"/>
</dbReference>
<accession>A0AAW5S0K5</accession>
<keyword evidence="3 7" id="KW-0285">Flavoprotein</keyword>
<evidence type="ECO:0000256" key="2">
    <source>
        <dbReference type="ARBA" id="ARBA00009347"/>
    </source>
</evidence>
<dbReference type="Proteomes" id="UP001207588">
    <property type="component" value="Unassembled WGS sequence"/>
</dbReference>
<keyword evidence="5 7" id="KW-0560">Oxidoreductase</keyword>
<protein>
    <submittedName>
        <fullName evidence="10">Acyl-CoA dehydrogenase family protein</fullName>
    </submittedName>
</protein>
<comment type="cofactor">
    <cofactor evidence="1 7">
        <name>FAD</name>
        <dbReference type="ChEBI" id="CHEBI:57692"/>
    </cofactor>
</comment>
<dbReference type="InterPro" id="IPR046373">
    <property type="entry name" value="Acyl-CoA_Oxase/DH_mid-dom_sf"/>
</dbReference>
<dbReference type="Pfam" id="PF02770">
    <property type="entry name" value="Acyl-CoA_dh_M"/>
    <property type="match status" value="1"/>
</dbReference>
<dbReference type="PANTHER" id="PTHR48083">
    <property type="entry name" value="MEDIUM-CHAIN SPECIFIC ACYL-COA DEHYDROGENASE, MITOCHONDRIAL-RELATED"/>
    <property type="match status" value="1"/>
</dbReference>
<dbReference type="InterPro" id="IPR037069">
    <property type="entry name" value="AcylCoA_DH/ox_N_sf"/>
</dbReference>
<dbReference type="Proteomes" id="UP000192293">
    <property type="component" value="Unassembled WGS sequence"/>
</dbReference>
<evidence type="ECO:0000259" key="9">
    <source>
        <dbReference type="Pfam" id="PF02770"/>
    </source>
</evidence>
<proteinExistence type="inferred from homology"/>